<keyword evidence="14" id="KW-1185">Reference proteome</keyword>
<keyword evidence="10" id="KW-1133">Transmembrane helix</keyword>
<evidence type="ECO:0000256" key="6">
    <source>
        <dbReference type="ARBA" id="ARBA00023157"/>
    </source>
</evidence>
<evidence type="ECO:0000256" key="2">
    <source>
        <dbReference type="ARBA" id="ARBA00009792"/>
    </source>
</evidence>
<keyword evidence="6" id="KW-1015">Disulfide bond</keyword>
<dbReference type="GO" id="GO:0004559">
    <property type="term" value="F:alpha-mannosidase activity"/>
    <property type="evidence" value="ECO:0007669"/>
    <property type="project" value="InterPro"/>
</dbReference>
<evidence type="ECO:0000256" key="9">
    <source>
        <dbReference type="SAM" id="MobiDB-lite"/>
    </source>
</evidence>
<comment type="similarity">
    <text evidence="2">Belongs to the glycosyl hydrolase 38 family.</text>
</comment>
<keyword evidence="5" id="KW-0862">Zinc</keyword>
<comment type="cofactor">
    <cofactor evidence="1">
        <name>Zn(2+)</name>
        <dbReference type="ChEBI" id="CHEBI:29105"/>
    </cofactor>
</comment>
<evidence type="ECO:0000256" key="11">
    <source>
        <dbReference type="SAM" id="SignalP"/>
    </source>
</evidence>
<dbReference type="InterPro" id="IPR011330">
    <property type="entry name" value="Glyco_hydro/deAcase_b/a-brl"/>
</dbReference>
<feature type="region of interest" description="Disordered" evidence="9">
    <location>
        <begin position="1006"/>
        <end position="1032"/>
    </location>
</feature>
<dbReference type="SUPFAM" id="SSF88713">
    <property type="entry name" value="Glycoside hydrolase/deacetylase"/>
    <property type="match status" value="1"/>
</dbReference>
<name>A0AA35VVE6_GEOBA</name>
<dbReference type="Proteomes" id="UP001174909">
    <property type="component" value="Unassembled WGS sequence"/>
</dbReference>
<evidence type="ECO:0000256" key="3">
    <source>
        <dbReference type="ARBA" id="ARBA00022723"/>
    </source>
</evidence>
<keyword evidence="3" id="KW-0479">Metal-binding</keyword>
<evidence type="ECO:0000313" key="14">
    <source>
        <dbReference type="Proteomes" id="UP001174909"/>
    </source>
</evidence>
<feature type="domain" description="Glycoside hydrolase family 38 central" evidence="12">
    <location>
        <begin position="337"/>
        <end position="413"/>
    </location>
</feature>
<dbReference type="InterPro" id="IPR050843">
    <property type="entry name" value="Glycosyl_Hydrlase_38"/>
</dbReference>
<dbReference type="Pfam" id="PF01074">
    <property type="entry name" value="Glyco_hydro_38N"/>
    <property type="match status" value="1"/>
</dbReference>
<feature type="transmembrane region" description="Helical" evidence="10">
    <location>
        <begin position="1087"/>
        <end position="1112"/>
    </location>
</feature>
<dbReference type="SMART" id="SM00872">
    <property type="entry name" value="Alpha-mann_mid"/>
    <property type="match status" value="1"/>
</dbReference>
<dbReference type="SUPFAM" id="SSF88688">
    <property type="entry name" value="Families 57/38 glycoside transferase middle domain"/>
    <property type="match status" value="1"/>
</dbReference>
<evidence type="ECO:0000256" key="5">
    <source>
        <dbReference type="ARBA" id="ARBA00022833"/>
    </source>
</evidence>
<keyword evidence="10" id="KW-0472">Membrane</keyword>
<keyword evidence="4" id="KW-0378">Hydrolase</keyword>
<organism evidence="13 14">
    <name type="scientific">Geodia barretti</name>
    <name type="common">Barrett's horny sponge</name>
    <dbReference type="NCBI Taxonomy" id="519541"/>
    <lineage>
        <taxon>Eukaryota</taxon>
        <taxon>Metazoa</taxon>
        <taxon>Porifera</taxon>
        <taxon>Demospongiae</taxon>
        <taxon>Heteroscleromorpha</taxon>
        <taxon>Tetractinellida</taxon>
        <taxon>Astrophorina</taxon>
        <taxon>Geodiidae</taxon>
        <taxon>Geodia</taxon>
    </lineage>
</organism>
<evidence type="ECO:0000256" key="8">
    <source>
        <dbReference type="SAM" id="Coils"/>
    </source>
</evidence>
<dbReference type="PANTHER" id="PTHR11607:SF3">
    <property type="entry name" value="LYSOSOMAL ALPHA-MANNOSIDASE"/>
    <property type="match status" value="1"/>
</dbReference>
<dbReference type="Gene3D" id="2.70.98.30">
    <property type="entry name" value="Golgi alpha-mannosidase II, domain 4"/>
    <property type="match status" value="1"/>
</dbReference>
<comment type="caution">
    <text evidence="13">The sequence shown here is derived from an EMBL/GenBank/DDBJ whole genome shotgun (WGS) entry which is preliminary data.</text>
</comment>
<accession>A0AA35VVE6</accession>
<dbReference type="Pfam" id="PF09261">
    <property type="entry name" value="Alpha-mann_mid"/>
    <property type="match status" value="1"/>
</dbReference>
<dbReference type="Pfam" id="PF07748">
    <property type="entry name" value="Glyco_hydro_38C"/>
    <property type="match status" value="1"/>
</dbReference>
<evidence type="ECO:0000313" key="13">
    <source>
        <dbReference type="EMBL" id="CAI7994283.1"/>
    </source>
</evidence>
<reference evidence="13" key="1">
    <citation type="submission" date="2023-03" db="EMBL/GenBank/DDBJ databases">
        <authorList>
            <person name="Steffen K."/>
            <person name="Cardenas P."/>
        </authorList>
    </citation>
    <scope>NUCLEOTIDE SEQUENCE</scope>
</reference>
<feature type="region of interest" description="Disordered" evidence="9">
    <location>
        <begin position="930"/>
        <end position="983"/>
    </location>
</feature>
<dbReference type="InterPro" id="IPR037094">
    <property type="entry name" value="Glyco_hydro_38_cen_sf"/>
</dbReference>
<dbReference type="Gene3D" id="1.10.287.1490">
    <property type="match status" value="1"/>
</dbReference>
<evidence type="ECO:0000256" key="10">
    <source>
        <dbReference type="SAM" id="Phobius"/>
    </source>
</evidence>
<dbReference type="InterPro" id="IPR027291">
    <property type="entry name" value="Glyco_hydro_38_N_sf"/>
</dbReference>
<evidence type="ECO:0000259" key="12">
    <source>
        <dbReference type="SMART" id="SM00872"/>
    </source>
</evidence>
<dbReference type="SUPFAM" id="SSF74650">
    <property type="entry name" value="Galactose mutarotase-like"/>
    <property type="match status" value="1"/>
</dbReference>
<keyword evidence="10" id="KW-0812">Transmembrane</keyword>
<dbReference type="Gene3D" id="1.20.1270.50">
    <property type="entry name" value="Glycoside hydrolase family 38, central domain"/>
    <property type="match status" value="1"/>
</dbReference>
<keyword evidence="11" id="KW-0732">Signal</keyword>
<evidence type="ECO:0000256" key="7">
    <source>
        <dbReference type="ARBA" id="ARBA00023295"/>
    </source>
</evidence>
<proteinExistence type="inferred from homology"/>
<feature type="coiled-coil region" evidence="8">
    <location>
        <begin position="1136"/>
        <end position="1163"/>
    </location>
</feature>
<keyword evidence="7" id="KW-0326">Glycosidase</keyword>
<sequence length="1364" mass="152244">MMSWSSVVCCLLLLYGSMRSCRGAATVHVIPHSHCDAGYRKTFQGYFADDVKSILDSVLEALQGDQGKRFVWEEVSYLSLWWQQASQEQKDAIRKLHAAGQLEFIGGGWVMHDEAVTTLRGVLNQMTQGLIFLNTTLGVRPRVGWHIDPFGHSSFTPQLFSLLNYDMFVLNRIPDNVKQEMKRNRELEFHWHNPLFNQTIFAHVLDSHYSTPVIIGFTTEEKARYFFDTCQKRLQWYKTDNLLLPFGNDFHFQDAPSDFKEMDEILKYIADHPNNFPNITVRYSTLSEYFDAVSKSGVAFTQREDDFFPYIACSPCFSEACEGVDGFLTVPCGISDSFWSGFYTSKPAQKLLVRELEASLHALEQLNAMYPNLANSLEDSLSLARNTSGLLQHHDAITGTSYPDCYTDYNERLGRAIRVTFSSIATLKSSVLCGENASRAPALQSDGETVLRGLTNTNRVVVVVQNSLETTRNTYIRISLPDSICVKAMNRSEELPSQQVDDVVYVAVHLQPMALQAIWLEKMKCRNKLSYQTRVGESVEISNRDLRLEFNDTGHLSTWTDLRTGVSHHLSHLYLQEAEKEGLDEENVCDGTNVYTFVPDSGRTVLTPKIIPIRVTASGPLVWEVQQQINTYINTTWRLFAPFSNSTGSSPDIFSMFAEWQSKVGPLPSEPHNSVLSQLQTETDVTSFTTYASGYYPVRRYYKPESPLQANTYPLVGRAVFPQTLSGDLALLTLRPVAISSDGHALDLMLHRRINLWVDKRGDDRSIMDDPILIGFIPRSSSGVFTAHAMREHRNPPTLHFSLLNSTSDWTSLCLSQWIPMSPLPLSVQSHSMRFLTQVSSSEIELGMRLINVDETQSQEVDVGAMFREWSVQEWRETTPDFLQSTSQAWHPHSNTVHIASLEIKSLLLHLKKLPASPKTMADRQVVWAKKQNQPPPGKRQGGNRKVRQAQASDPPQPKPKPKPKRNAAPVVQSNLAEERSESEYAELKAVRRESVNHYAPLCVATRNNPQGAGSSNSKSTLPSVAEEGGVPAAKDSTTDLEIHYSNVHARGKARHASNSYENCKLSDEKEDLNKLKNFCLFHWKTIVTVGVTVSVVLVALVVVLGIATAGLSGSSRNGERYQKLQETTVDMAGQIERLDRQLNASNAALLQLKSESDALNRKIATTDSQLDVQRGYFNTRIHENEEKIASLRRQQDTSVVSNVSKLEGEIQALNYSLLSRIETGERNVTELGRNVTMLTSSVNTLVEVTVSELLASIADINGSVAKLTGLPVSCASSVYETVAENSPEATSPQTTINQVNTTVECRGAVFSDSIWWHTDTILARVQGNSNVMMECTCSMGSTTAGSAIENTTLVCTMIVTTCT</sequence>
<keyword evidence="8" id="KW-0175">Coiled coil</keyword>
<dbReference type="GO" id="GO:0046872">
    <property type="term" value="F:metal ion binding"/>
    <property type="evidence" value="ECO:0007669"/>
    <property type="project" value="UniProtKB-KW"/>
</dbReference>
<dbReference type="GO" id="GO:0030246">
    <property type="term" value="F:carbohydrate binding"/>
    <property type="evidence" value="ECO:0007669"/>
    <property type="project" value="InterPro"/>
</dbReference>
<gene>
    <name evidence="13" type="ORF">GBAR_LOCUS1420</name>
</gene>
<dbReference type="CDD" id="cd00451">
    <property type="entry name" value="GH38N_AMII_euk"/>
    <property type="match status" value="1"/>
</dbReference>
<feature type="compositionally biased region" description="Polar residues" evidence="9">
    <location>
        <begin position="1006"/>
        <end position="1023"/>
    </location>
</feature>
<protein>
    <submittedName>
        <fullName evidence="13">Alpha-mannosidase B</fullName>
    </submittedName>
</protein>
<evidence type="ECO:0000256" key="4">
    <source>
        <dbReference type="ARBA" id="ARBA00022801"/>
    </source>
</evidence>
<evidence type="ECO:0000256" key="1">
    <source>
        <dbReference type="ARBA" id="ARBA00001947"/>
    </source>
</evidence>
<dbReference type="InterPro" id="IPR028995">
    <property type="entry name" value="Glyco_hydro_57/38_cen_sf"/>
</dbReference>
<feature type="chain" id="PRO_5041296398" evidence="11">
    <location>
        <begin position="24"/>
        <end position="1364"/>
    </location>
</feature>
<dbReference type="GO" id="GO:0005764">
    <property type="term" value="C:lysosome"/>
    <property type="evidence" value="ECO:0007669"/>
    <property type="project" value="TreeGrafter"/>
</dbReference>
<feature type="signal peptide" evidence="11">
    <location>
        <begin position="1"/>
        <end position="23"/>
    </location>
</feature>
<dbReference type="InterPro" id="IPR011682">
    <property type="entry name" value="Glyco_hydro_38_C"/>
</dbReference>
<dbReference type="InterPro" id="IPR015341">
    <property type="entry name" value="Glyco_hydro_38_cen"/>
</dbReference>
<dbReference type="GO" id="GO:0006013">
    <property type="term" value="P:mannose metabolic process"/>
    <property type="evidence" value="ECO:0007669"/>
    <property type="project" value="InterPro"/>
</dbReference>
<dbReference type="InterPro" id="IPR000602">
    <property type="entry name" value="Glyco_hydro_38_N"/>
</dbReference>
<dbReference type="EMBL" id="CASHTH010000210">
    <property type="protein sequence ID" value="CAI7994283.1"/>
    <property type="molecule type" value="Genomic_DNA"/>
</dbReference>
<dbReference type="InterPro" id="IPR011013">
    <property type="entry name" value="Gal_mutarotase_sf_dom"/>
</dbReference>
<dbReference type="PANTHER" id="PTHR11607">
    <property type="entry name" value="ALPHA-MANNOSIDASE"/>
    <property type="match status" value="1"/>
</dbReference>
<dbReference type="Gene3D" id="3.20.110.10">
    <property type="entry name" value="Glycoside hydrolase 38, N terminal domain"/>
    <property type="match status" value="1"/>
</dbReference>